<dbReference type="PANTHER" id="PTHR43267:SF3">
    <property type="entry name" value="THIF PROTEIN"/>
    <property type="match status" value="1"/>
</dbReference>
<dbReference type="AlphaFoldDB" id="A0A2U3B8Y8"/>
<dbReference type="OrthoDB" id="7060788at2"/>
<gene>
    <name evidence="2" type="ORF">DI392_10445</name>
</gene>
<reference evidence="2 3" key="1">
    <citation type="submission" date="2018-05" db="EMBL/GenBank/DDBJ databases">
        <title>Vibrio limimaris sp. nov., isolated from marine sediment.</title>
        <authorList>
            <person name="Li C.-M."/>
        </authorList>
    </citation>
    <scope>NUCLEOTIDE SEQUENCE [LARGE SCALE GENOMIC DNA]</scope>
    <source>
        <strain evidence="2 3">E4404</strain>
    </source>
</reference>
<name>A0A2U3B8Y8_9VIBR</name>
<dbReference type="GO" id="GO:0061503">
    <property type="term" value="F:tRNA threonylcarbamoyladenosine dehydratase"/>
    <property type="evidence" value="ECO:0007669"/>
    <property type="project" value="TreeGrafter"/>
</dbReference>
<dbReference type="GO" id="GO:0008641">
    <property type="term" value="F:ubiquitin-like modifier activating enzyme activity"/>
    <property type="evidence" value="ECO:0007669"/>
    <property type="project" value="InterPro"/>
</dbReference>
<dbReference type="Pfam" id="PF00899">
    <property type="entry name" value="ThiF"/>
    <property type="match status" value="1"/>
</dbReference>
<dbReference type="InterPro" id="IPR045886">
    <property type="entry name" value="ThiF/MoeB/HesA"/>
</dbReference>
<dbReference type="CDD" id="cd01483">
    <property type="entry name" value="E1_enzyme_family"/>
    <property type="match status" value="1"/>
</dbReference>
<organism evidence="2 3">
    <name type="scientific">Vibrio albus</name>
    <dbReference type="NCBI Taxonomy" id="2200953"/>
    <lineage>
        <taxon>Bacteria</taxon>
        <taxon>Pseudomonadati</taxon>
        <taxon>Pseudomonadota</taxon>
        <taxon>Gammaproteobacteria</taxon>
        <taxon>Vibrionales</taxon>
        <taxon>Vibrionaceae</taxon>
        <taxon>Vibrio</taxon>
    </lineage>
</organism>
<dbReference type="RefSeq" id="WP_109319853.1">
    <property type="nucleotide sequence ID" value="NZ_QFWT01000005.1"/>
</dbReference>
<dbReference type="EMBL" id="QFWT01000005">
    <property type="protein sequence ID" value="PWI33269.1"/>
    <property type="molecule type" value="Genomic_DNA"/>
</dbReference>
<evidence type="ECO:0000313" key="3">
    <source>
        <dbReference type="Proteomes" id="UP000245362"/>
    </source>
</evidence>
<feature type="domain" description="THIF-type NAD/FAD binding fold" evidence="1">
    <location>
        <begin position="320"/>
        <end position="486"/>
    </location>
</feature>
<protein>
    <recommendedName>
        <fullName evidence="1">THIF-type NAD/FAD binding fold domain-containing protein</fullName>
    </recommendedName>
</protein>
<evidence type="ECO:0000313" key="2">
    <source>
        <dbReference type="EMBL" id="PWI33269.1"/>
    </source>
</evidence>
<keyword evidence="3" id="KW-1185">Reference proteome</keyword>
<dbReference type="Proteomes" id="UP000245362">
    <property type="component" value="Unassembled WGS sequence"/>
</dbReference>
<comment type="caution">
    <text evidence="2">The sequence shown here is derived from an EMBL/GenBank/DDBJ whole genome shotgun (WGS) entry which is preliminary data.</text>
</comment>
<proteinExistence type="predicted"/>
<dbReference type="GO" id="GO:0061504">
    <property type="term" value="P:cyclic threonylcarbamoyladenosine biosynthetic process"/>
    <property type="evidence" value="ECO:0007669"/>
    <property type="project" value="TreeGrafter"/>
</dbReference>
<dbReference type="PANTHER" id="PTHR43267">
    <property type="entry name" value="TRNA THREONYLCARBAMOYLADENOSINE DEHYDRATASE"/>
    <property type="match status" value="1"/>
</dbReference>
<dbReference type="Gene3D" id="3.40.50.720">
    <property type="entry name" value="NAD(P)-binding Rossmann-like Domain"/>
    <property type="match status" value="1"/>
</dbReference>
<dbReference type="SUPFAM" id="SSF69572">
    <property type="entry name" value="Activating enzymes of the ubiquitin-like proteins"/>
    <property type="match status" value="1"/>
</dbReference>
<dbReference type="InterPro" id="IPR035985">
    <property type="entry name" value="Ubiquitin-activating_enz"/>
</dbReference>
<dbReference type="InterPro" id="IPR000594">
    <property type="entry name" value="ThiF_NAD_FAD-bd"/>
</dbReference>
<sequence>MNWWEIWPERYKTEIEKLAENDWNPKEVTTKEQEEYGMRVVQITYTHDDVQYPIKVCFPPEYPFFKGYAYLSPDNITLPRHHNPISGELCLLAGQTGWEAQTYMADLLFDHLKKIFVIANAPSSTYAVENEEPQGEPYSGYLSSHPDSVFLVPDISMPSEISCGNFFANRLSSSDKFRFALTKVLDIANHAIDTSPELLRSFGSNVSVKGYWKKIDITSIDDVRQLDNPQELCRLVNESLFNSKCQGTDEFLFAAVFEQEVQQGVYDTAWRTVHLNPSTGKGKRVGQGRKKTPARSKLYEATPLKFEDFRASNRLVRIPEVSELGTKSVCIVGCGMLGSTIAIKLAQAGINKLYLIDGDTIDATTSVRYALGLQYSGLSKVHALHSYIQENYPFTAVEPICHAFGNPIINEHGQLAMQALDEADIIVDAAAEQGVSYFLSHRLNALNAPSVVVTTRPGTWGGEVWNLTNPEGPCWSCLQRYQHEKTLPMPNGDDSGSSIQPGGCNALTTEGYGFESDLISLHAVRTIVGSLTSETGFPAVDWHAMNINLRNDKNTHSESLSLTFSFDKHPDCSCHSR</sequence>
<accession>A0A2U3B8Y8</accession>
<evidence type="ECO:0000259" key="1">
    <source>
        <dbReference type="Pfam" id="PF00899"/>
    </source>
</evidence>